<dbReference type="Gene3D" id="2.130.10.10">
    <property type="entry name" value="YVTN repeat-like/Quinoprotein amine dehydrogenase"/>
    <property type="match status" value="1"/>
</dbReference>
<feature type="region of interest" description="Disordered" evidence="1">
    <location>
        <begin position="29"/>
        <end position="52"/>
    </location>
</feature>
<organism evidence="3 4">
    <name type="scientific">Liparis tanakae</name>
    <name type="common">Tanaka's snailfish</name>
    <dbReference type="NCBI Taxonomy" id="230148"/>
    <lineage>
        <taxon>Eukaryota</taxon>
        <taxon>Metazoa</taxon>
        <taxon>Chordata</taxon>
        <taxon>Craniata</taxon>
        <taxon>Vertebrata</taxon>
        <taxon>Euteleostomi</taxon>
        <taxon>Actinopterygii</taxon>
        <taxon>Neopterygii</taxon>
        <taxon>Teleostei</taxon>
        <taxon>Neoteleostei</taxon>
        <taxon>Acanthomorphata</taxon>
        <taxon>Eupercaria</taxon>
        <taxon>Perciformes</taxon>
        <taxon>Cottioidei</taxon>
        <taxon>Cottales</taxon>
        <taxon>Liparidae</taxon>
        <taxon>Liparis</taxon>
    </lineage>
</organism>
<comment type="caution">
    <text evidence="3">The sequence shown here is derived from an EMBL/GenBank/DDBJ whole genome shotgun (WGS) entry which is preliminary data.</text>
</comment>
<evidence type="ECO:0000256" key="2">
    <source>
        <dbReference type="SAM" id="SignalP"/>
    </source>
</evidence>
<proteinExistence type="predicted"/>
<dbReference type="OrthoDB" id="9396450at2759"/>
<keyword evidence="4" id="KW-1185">Reference proteome</keyword>
<dbReference type="SUPFAM" id="SSF101912">
    <property type="entry name" value="Sema domain"/>
    <property type="match status" value="1"/>
</dbReference>
<accession>A0A4Z2GA12</accession>
<protein>
    <submittedName>
        <fullName evidence="3">Plexin-A4</fullName>
    </submittedName>
</protein>
<gene>
    <name evidence="3" type="primary">plxna4_8</name>
    <name evidence="3" type="ORF">EYF80_039384</name>
</gene>
<evidence type="ECO:0000313" key="4">
    <source>
        <dbReference type="Proteomes" id="UP000314294"/>
    </source>
</evidence>
<evidence type="ECO:0000313" key="3">
    <source>
        <dbReference type="EMBL" id="TNN50397.1"/>
    </source>
</evidence>
<evidence type="ECO:0000256" key="1">
    <source>
        <dbReference type="SAM" id="MobiDB-lite"/>
    </source>
</evidence>
<dbReference type="EMBL" id="SRLO01000618">
    <property type="protein sequence ID" value="TNN50397.1"/>
    <property type="molecule type" value="Genomic_DNA"/>
</dbReference>
<feature type="signal peptide" evidence="2">
    <location>
        <begin position="1"/>
        <end position="18"/>
    </location>
</feature>
<reference evidence="3 4" key="1">
    <citation type="submission" date="2019-03" db="EMBL/GenBank/DDBJ databases">
        <title>First draft genome of Liparis tanakae, snailfish: a comprehensive survey of snailfish specific genes.</title>
        <authorList>
            <person name="Kim W."/>
            <person name="Song I."/>
            <person name="Jeong J.-H."/>
            <person name="Kim D."/>
            <person name="Kim S."/>
            <person name="Ryu S."/>
            <person name="Song J.Y."/>
            <person name="Lee S.K."/>
        </authorList>
    </citation>
    <scope>NUCLEOTIDE SEQUENCE [LARGE SCALE GENOMIC DNA]</scope>
    <source>
        <tissue evidence="3">Muscle</tissue>
    </source>
</reference>
<dbReference type="GO" id="GO:0007399">
    <property type="term" value="P:nervous system development"/>
    <property type="evidence" value="ECO:0007669"/>
    <property type="project" value="UniProtKB-ARBA"/>
</dbReference>
<dbReference type="AlphaFoldDB" id="A0A4Z2GA12"/>
<dbReference type="InterPro" id="IPR015943">
    <property type="entry name" value="WD40/YVTN_repeat-like_dom_sf"/>
</dbReference>
<dbReference type="Proteomes" id="UP000314294">
    <property type="component" value="Unassembled WGS sequence"/>
</dbReference>
<sequence>MFSSAVWVRLAVSLSAEALIACPDYPDAAPLRQRGSKPEQSVPGSGDGGVRQIRVDGSSRAQQYETVQAVENGPIQRDMAFSSDSHYLYVMSETQPYTHGSVQPNRLLDQSSLHKHMCCTCQIPSGGKENAIKGARAGR</sequence>
<dbReference type="InterPro" id="IPR036352">
    <property type="entry name" value="Semap_dom_sf"/>
</dbReference>
<feature type="chain" id="PRO_5021345384" evidence="2">
    <location>
        <begin position="19"/>
        <end position="139"/>
    </location>
</feature>
<keyword evidence="2" id="KW-0732">Signal</keyword>
<name>A0A4Z2GA12_9TELE</name>